<dbReference type="Pfam" id="PF02037">
    <property type="entry name" value="SAP"/>
    <property type="match status" value="1"/>
</dbReference>
<evidence type="ECO:0000256" key="7">
    <source>
        <dbReference type="ARBA" id="ARBA00022786"/>
    </source>
</evidence>
<dbReference type="Pfam" id="PF02891">
    <property type="entry name" value="zf-MIZ"/>
    <property type="match status" value="1"/>
</dbReference>
<evidence type="ECO:0000256" key="10">
    <source>
        <dbReference type="ARBA" id="ARBA00059134"/>
    </source>
</evidence>
<dbReference type="EMBL" id="LR746264">
    <property type="protein sequence ID" value="CAA7389460.1"/>
    <property type="molecule type" value="Genomic_DNA"/>
</dbReference>
<feature type="compositionally biased region" description="Polar residues" evidence="12">
    <location>
        <begin position="875"/>
        <end position="890"/>
    </location>
</feature>
<keyword evidence="7" id="KW-0833">Ubl conjugation pathway</keyword>
<dbReference type="SUPFAM" id="SSF68906">
    <property type="entry name" value="SAP domain"/>
    <property type="match status" value="1"/>
</dbReference>
<evidence type="ECO:0000256" key="3">
    <source>
        <dbReference type="ARBA" id="ARBA00005383"/>
    </source>
</evidence>
<keyword evidence="5" id="KW-0479">Metal-binding</keyword>
<evidence type="ECO:0000256" key="2">
    <source>
        <dbReference type="ARBA" id="ARBA00004718"/>
    </source>
</evidence>
<proteinExistence type="inferred from homology"/>
<evidence type="ECO:0000259" key="13">
    <source>
        <dbReference type="PROSITE" id="PS50800"/>
    </source>
</evidence>
<dbReference type="GO" id="GO:0000785">
    <property type="term" value="C:chromatin"/>
    <property type="evidence" value="ECO:0007669"/>
    <property type="project" value="TreeGrafter"/>
</dbReference>
<dbReference type="SMART" id="SM00513">
    <property type="entry name" value="SAP"/>
    <property type="match status" value="1"/>
</dbReference>
<feature type="compositionally biased region" description="Basic and acidic residues" evidence="12">
    <location>
        <begin position="752"/>
        <end position="762"/>
    </location>
</feature>
<keyword evidence="6 11" id="KW-0863">Zinc-finger</keyword>
<keyword evidence="9" id="KW-0539">Nucleus</keyword>
<dbReference type="InterPro" id="IPR019786">
    <property type="entry name" value="Zinc_finger_PHD-type_CS"/>
</dbReference>
<dbReference type="InterPro" id="IPR001965">
    <property type="entry name" value="Znf_PHD"/>
</dbReference>
<dbReference type="PROSITE" id="PS50800">
    <property type="entry name" value="SAP"/>
    <property type="match status" value="1"/>
</dbReference>
<dbReference type="InterPro" id="IPR013083">
    <property type="entry name" value="Znf_RING/FYVE/PHD"/>
</dbReference>
<gene>
    <name evidence="15" type="ORF">SI8410_01001508</name>
</gene>
<dbReference type="InterPro" id="IPR036361">
    <property type="entry name" value="SAP_dom_sf"/>
</dbReference>
<dbReference type="InterPro" id="IPR004181">
    <property type="entry name" value="Znf_MIZ"/>
</dbReference>
<dbReference type="PROSITE" id="PS01359">
    <property type="entry name" value="ZF_PHD_1"/>
    <property type="match status" value="1"/>
</dbReference>
<evidence type="ECO:0000256" key="9">
    <source>
        <dbReference type="ARBA" id="ARBA00023242"/>
    </source>
</evidence>
<evidence type="ECO:0000256" key="5">
    <source>
        <dbReference type="ARBA" id="ARBA00022723"/>
    </source>
</evidence>
<feature type="domain" description="SAP" evidence="13">
    <location>
        <begin position="31"/>
        <end position="65"/>
    </location>
</feature>
<keyword evidence="8" id="KW-0862">Zinc</keyword>
<keyword evidence="16" id="KW-1185">Reference proteome</keyword>
<name>A0A7I8JZG1_SPIIN</name>
<protein>
    <submittedName>
        <fullName evidence="15">Uncharacterized protein</fullName>
    </submittedName>
</protein>
<evidence type="ECO:0000313" key="16">
    <source>
        <dbReference type="Proteomes" id="UP000663760"/>
    </source>
</evidence>
<feature type="region of interest" description="Disordered" evidence="12">
    <location>
        <begin position="869"/>
        <end position="905"/>
    </location>
</feature>
<comment type="subcellular location">
    <subcellularLocation>
        <location evidence="1">Nucleus</location>
    </subcellularLocation>
</comment>
<dbReference type="GO" id="GO:0008270">
    <property type="term" value="F:zinc ion binding"/>
    <property type="evidence" value="ECO:0007669"/>
    <property type="project" value="UniProtKB-KW"/>
</dbReference>
<dbReference type="SMART" id="SM00249">
    <property type="entry name" value="PHD"/>
    <property type="match status" value="1"/>
</dbReference>
<dbReference type="InterPro" id="IPR011011">
    <property type="entry name" value="Znf_FYVE_PHD"/>
</dbReference>
<dbReference type="FunFam" id="3.30.40.10:FF:000241">
    <property type="entry name" value="E3 SUMO-protein ligase SIZ2"/>
    <property type="match status" value="1"/>
</dbReference>
<feature type="domain" description="SP-RING-type" evidence="14">
    <location>
        <begin position="370"/>
        <end position="451"/>
    </location>
</feature>
<evidence type="ECO:0000256" key="6">
    <source>
        <dbReference type="ARBA" id="ARBA00022771"/>
    </source>
</evidence>
<comment type="similarity">
    <text evidence="3">Belongs to the PIAS family.</text>
</comment>
<organism evidence="15 16">
    <name type="scientific">Spirodela intermedia</name>
    <name type="common">Intermediate duckweed</name>
    <dbReference type="NCBI Taxonomy" id="51605"/>
    <lineage>
        <taxon>Eukaryota</taxon>
        <taxon>Viridiplantae</taxon>
        <taxon>Streptophyta</taxon>
        <taxon>Embryophyta</taxon>
        <taxon>Tracheophyta</taxon>
        <taxon>Spermatophyta</taxon>
        <taxon>Magnoliopsida</taxon>
        <taxon>Liliopsida</taxon>
        <taxon>Araceae</taxon>
        <taxon>Lemnoideae</taxon>
        <taxon>Spirodela</taxon>
    </lineage>
</organism>
<keyword evidence="4" id="KW-0808">Transferase</keyword>
<dbReference type="Proteomes" id="UP000663760">
    <property type="component" value="Chromosome 1"/>
</dbReference>
<evidence type="ECO:0000256" key="4">
    <source>
        <dbReference type="ARBA" id="ARBA00022679"/>
    </source>
</evidence>
<evidence type="ECO:0000256" key="1">
    <source>
        <dbReference type="ARBA" id="ARBA00004123"/>
    </source>
</evidence>
<dbReference type="PROSITE" id="PS51044">
    <property type="entry name" value="ZF_SP_RING"/>
    <property type="match status" value="1"/>
</dbReference>
<feature type="compositionally biased region" description="Polar residues" evidence="12">
    <location>
        <begin position="502"/>
        <end position="511"/>
    </location>
</feature>
<accession>A0A7I8JZG1</accession>
<dbReference type="InterPro" id="IPR031141">
    <property type="entry name" value="SIZ1/2_SP-RING"/>
</dbReference>
<dbReference type="OrthoDB" id="28127at2759"/>
<dbReference type="AlphaFoldDB" id="A0A7I8JZG1"/>
<evidence type="ECO:0000256" key="12">
    <source>
        <dbReference type="SAM" id="MobiDB-lite"/>
    </source>
</evidence>
<comment type="pathway">
    <text evidence="2">Protein modification; protein sumoylation.</text>
</comment>
<sequence>MYSCHCYAIELQLTTLSTSLLLSCKLSSGKLASFRIKELKDVLSQLGVAKQGKKQDLIERILRLLSDEQVSKSQNWGKRNSIGKDAVAKIIDEIYRKMQVPGSTDSASRSQSGSDLNYVKPKEELDDSKLDIKIRCLCGSSLASESMIKCEDPRCHVWQHISCVIIPEKGLDGVQPYIPSRFYCEVCRLNKADPFWVTVAHPLLPVKLSSAGPGPDGTNSAQQLERMFQLSRADRDLLQKNEYDLQVWCILLNDKVPFRMQWPQFPDLVVNGIPVRATNRPGGQLLGANGRDDGPVITTCSREGINKISFTRCDARTFCFGLRIAKRRTLQQVLSLIPKETDGERFADSLARVCRCIGGGATTDNADSDSDLEVVAELVTVSLRCPMSGSRMRIAGRFKPCVHMGCFDLETFVELNQRSRKWQCPICLKNYSLENIIIDPYFNRITSLLRNCDEEINEIEVKPDGSWRAKGDSENRTLGQWHLPDGTVQVFTNSEVKPDSELLQQSKQESTGGLKLGIKRNPNGIWEVSKPSGTTPSSSGNHAAERFEGQCQKPMPLSVSATGSYGDGEDVSVNQERRRNFDFSSNVPELLDPVSFSIYGAGDRVSPVQSKDADVIVLSDSEEDNNTTLAAAAYDTGPPSGNGIPFTETDPGAQDSYLVDTGPGSACLGLFGSGDDFEMPLWPLPTCSQTGSGFQLFNTDASVSDTMVDVNRNSLGCPPMNGFGLGSDGVIGTVPRAEDFPIRHSNEYARHNHHHESLHQSRMDSSASQSNADANGSLVNNPLAFAGDDPSLQIFLPTQPAGILQPDLTQGVDMVNAIPTDDWISLRLGGNDGNHIEPAATSVLNSRHQFGSDGRMDSLANTASLLLSMNDDRGSSNNQRSDTLFSQPQQPRAVRPRLYLSIDSD</sequence>
<dbReference type="PANTHER" id="PTHR10782:SF102">
    <property type="entry name" value="E3 SUMO-PROTEIN LIGASE SIZ1"/>
    <property type="match status" value="1"/>
</dbReference>
<evidence type="ECO:0000256" key="8">
    <source>
        <dbReference type="ARBA" id="ARBA00022833"/>
    </source>
</evidence>
<dbReference type="SUPFAM" id="SSF57903">
    <property type="entry name" value="FYVE/PHD zinc finger"/>
    <property type="match status" value="1"/>
</dbReference>
<dbReference type="UniPathway" id="UPA00886"/>
<feature type="compositionally biased region" description="Low complexity" evidence="12">
    <location>
        <begin position="764"/>
        <end position="777"/>
    </location>
</feature>
<dbReference type="Gene3D" id="3.30.40.10">
    <property type="entry name" value="Zinc/RING finger domain, C3HC4 (zinc finger)"/>
    <property type="match status" value="2"/>
</dbReference>
<feature type="region of interest" description="Disordered" evidence="12">
    <location>
        <begin position="752"/>
        <end position="781"/>
    </location>
</feature>
<evidence type="ECO:0000256" key="11">
    <source>
        <dbReference type="PROSITE-ProRule" id="PRU00452"/>
    </source>
</evidence>
<dbReference type="Gene3D" id="1.10.720.30">
    <property type="entry name" value="SAP domain"/>
    <property type="match status" value="1"/>
</dbReference>
<comment type="function">
    <text evidence="10">Probable SUMO E3 ligase that may regulate Pi starvation responses.</text>
</comment>
<dbReference type="InterPro" id="IPR003034">
    <property type="entry name" value="SAP_dom"/>
</dbReference>
<dbReference type="CDD" id="cd15570">
    <property type="entry name" value="PHD_Bye1p_SIZ1_like"/>
    <property type="match status" value="1"/>
</dbReference>
<feature type="region of interest" description="Disordered" evidence="12">
    <location>
        <begin position="498"/>
        <end position="545"/>
    </location>
</feature>
<dbReference type="CDD" id="cd16792">
    <property type="entry name" value="SP-RING_Siz-like"/>
    <property type="match status" value="1"/>
</dbReference>
<feature type="compositionally biased region" description="Low complexity" evidence="12">
    <location>
        <begin position="531"/>
        <end position="540"/>
    </location>
</feature>
<reference evidence="15" key="1">
    <citation type="submission" date="2020-02" db="EMBL/GenBank/DDBJ databases">
        <authorList>
            <person name="Scholz U."/>
            <person name="Mascher M."/>
            <person name="Fiebig A."/>
        </authorList>
    </citation>
    <scope>NUCLEOTIDE SEQUENCE</scope>
</reference>
<dbReference type="GO" id="GO:0005634">
    <property type="term" value="C:nucleus"/>
    <property type="evidence" value="ECO:0007669"/>
    <property type="project" value="UniProtKB-SubCell"/>
</dbReference>
<evidence type="ECO:0000259" key="14">
    <source>
        <dbReference type="PROSITE" id="PS51044"/>
    </source>
</evidence>
<evidence type="ECO:0000313" key="15">
    <source>
        <dbReference type="EMBL" id="CAA7389460.1"/>
    </source>
</evidence>
<dbReference type="GO" id="GO:0061665">
    <property type="term" value="F:SUMO ligase activity"/>
    <property type="evidence" value="ECO:0007669"/>
    <property type="project" value="TreeGrafter"/>
</dbReference>
<dbReference type="PANTHER" id="PTHR10782">
    <property type="entry name" value="ZINC FINGER MIZ DOMAIN-CONTAINING PROTEIN"/>
    <property type="match status" value="1"/>
</dbReference>
<dbReference type="GO" id="GO:0016925">
    <property type="term" value="P:protein sumoylation"/>
    <property type="evidence" value="ECO:0007669"/>
    <property type="project" value="UniProtKB-UniPathway"/>
</dbReference>